<sequence>MHEETNKPRNTSISTDCRGSGQSQTSVNDSGYESMQYHAATFTLGEGSSSSNSFRSDVMHEEDSDIEYEDVFENETIQPSQMTNLRGDEDAQQNSDLSNTLQAVSSPIDIPARGASGRSVGHNFQHTKSDPLFGARCEPRGFVPSYEAATGRCNASSQTETYRNPLGLKLQMAPRLRSNTIANHDCEPPTDEGTSGSLPDVVPPSRDRSLSMPNVQLCIQQRKIGKRLRRMSDDFHEEKQQMRRNSQSQASSMPSGFQYFTELTESLRRIVSGHFTHPD</sequence>
<protein>
    <submittedName>
        <fullName evidence="2">Uncharacterized protein</fullName>
    </submittedName>
</protein>
<feature type="region of interest" description="Disordered" evidence="1">
    <location>
        <begin position="236"/>
        <end position="257"/>
    </location>
</feature>
<organism evidence="2 3">
    <name type="scientific">Dreissena polymorpha</name>
    <name type="common">Zebra mussel</name>
    <name type="synonym">Mytilus polymorpha</name>
    <dbReference type="NCBI Taxonomy" id="45954"/>
    <lineage>
        <taxon>Eukaryota</taxon>
        <taxon>Metazoa</taxon>
        <taxon>Spiralia</taxon>
        <taxon>Lophotrochozoa</taxon>
        <taxon>Mollusca</taxon>
        <taxon>Bivalvia</taxon>
        <taxon>Autobranchia</taxon>
        <taxon>Heteroconchia</taxon>
        <taxon>Euheterodonta</taxon>
        <taxon>Imparidentia</taxon>
        <taxon>Neoheterodontei</taxon>
        <taxon>Myida</taxon>
        <taxon>Dreissenoidea</taxon>
        <taxon>Dreissenidae</taxon>
        <taxon>Dreissena</taxon>
    </lineage>
</organism>
<proteinExistence type="predicted"/>
<feature type="region of interest" description="Disordered" evidence="1">
    <location>
        <begin position="1"/>
        <end position="63"/>
    </location>
</feature>
<evidence type="ECO:0000313" key="2">
    <source>
        <dbReference type="EMBL" id="KAH3874767.1"/>
    </source>
</evidence>
<accession>A0A9D4MG58</accession>
<evidence type="ECO:0000256" key="1">
    <source>
        <dbReference type="SAM" id="MobiDB-lite"/>
    </source>
</evidence>
<reference evidence="2" key="1">
    <citation type="journal article" date="2019" name="bioRxiv">
        <title>The Genome of the Zebra Mussel, Dreissena polymorpha: A Resource for Invasive Species Research.</title>
        <authorList>
            <person name="McCartney M.A."/>
            <person name="Auch B."/>
            <person name="Kono T."/>
            <person name="Mallez S."/>
            <person name="Zhang Y."/>
            <person name="Obille A."/>
            <person name="Becker A."/>
            <person name="Abrahante J.E."/>
            <person name="Garbe J."/>
            <person name="Badalamenti J.P."/>
            <person name="Herman A."/>
            <person name="Mangelson H."/>
            <person name="Liachko I."/>
            <person name="Sullivan S."/>
            <person name="Sone E.D."/>
            <person name="Koren S."/>
            <person name="Silverstein K.A.T."/>
            <person name="Beckman K.B."/>
            <person name="Gohl D.M."/>
        </authorList>
    </citation>
    <scope>NUCLEOTIDE SEQUENCE</scope>
    <source>
        <strain evidence="2">Duluth1</strain>
        <tissue evidence="2">Whole animal</tissue>
    </source>
</reference>
<feature type="region of interest" description="Disordered" evidence="1">
    <location>
        <begin position="181"/>
        <end position="210"/>
    </location>
</feature>
<keyword evidence="3" id="KW-1185">Reference proteome</keyword>
<name>A0A9D4MG58_DREPO</name>
<dbReference type="AlphaFoldDB" id="A0A9D4MG58"/>
<dbReference type="Proteomes" id="UP000828390">
    <property type="component" value="Unassembled WGS sequence"/>
</dbReference>
<dbReference type="EMBL" id="JAIWYP010000002">
    <property type="protein sequence ID" value="KAH3874767.1"/>
    <property type="molecule type" value="Genomic_DNA"/>
</dbReference>
<evidence type="ECO:0000313" key="3">
    <source>
        <dbReference type="Proteomes" id="UP000828390"/>
    </source>
</evidence>
<comment type="caution">
    <text evidence="2">The sequence shown here is derived from an EMBL/GenBank/DDBJ whole genome shotgun (WGS) entry which is preliminary data.</text>
</comment>
<feature type="compositionally biased region" description="Polar residues" evidence="1">
    <location>
        <begin position="243"/>
        <end position="255"/>
    </location>
</feature>
<feature type="region of interest" description="Disordered" evidence="1">
    <location>
        <begin position="75"/>
        <end position="94"/>
    </location>
</feature>
<feature type="compositionally biased region" description="Polar residues" evidence="1">
    <location>
        <begin position="8"/>
        <end position="33"/>
    </location>
</feature>
<feature type="compositionally biased region" description="Polar residues" evidence="1">
    <location>
        <begin position="75"/>
        <end position="84"/>
    </location>
</feature>
<reference evidence="2" key="2">
    <citation type="submission" date="2020-11" db="EMBL/GenBank/DDBJ databases">
        <authorList>
            <person name="McCartney M.A."/>
            <person name="Auch B."/>
            <person name="Kono T."/>
            <person name="Mallez S."/>
            <person name="Becker A."/>
            <person name="Gohl D.M."/>
            <person name="Silverstein K.A.T."/>
            <person name="Koren S."/>
            <person name="Bechman K.B."/>
            <person name="Herman A."/>
            <person name="Abrahante J.E."/>
            <person name="Garbe J."/>
        </authorList>
    </citation>
    <scope>NUCLEOTIDE SEQUENCE</scope>
    <source>
        <strain evidence="2">Duluth1</strain>
        <tissue evidence="2">Whole animal</tissue>
    </source>
</reference>
<gene>
    <name evidence="2" type="ORF">DPMN_038020</name>
</gene>